<reference evidence="2 4" key="1">
    <citation type="journal article" date="2020" name="Stud. Mycol.">
        <title>101 Dothideomycetes genomes: a test case for predicting lifestyles and emergence of pathogens.</title>
        <authorList>
            <person name="Haridas S."/>
            <person name="Albert R."/>
            <person name="Binder M."/>
            <person name="Bloem J."/>
            <person name="Labutti K."/>
            <person name="Salamov A."/>
            <person name="Andreopoulos B."/>
            <person name="Baker S."/>
            <person name="Barry K."/>
            <person name="Bills G."/>
            <person name="Bluhm B."/>
            <person name="Cannon C."/>
            <person name="Castanera R."/>
            <person name="Culley D."/>
            <person name="Daum C."/>
            <person name="Ezra D."/>
            <person name="Gonzalez J."/>
            <person name="Henrissat B."/>
            <person name="Kuo A."/>
            <person name="Liang C."/>
            <person name="Lipzen A."/>
            <person name="Lutzoni F."/>
            <person name="Magnuson J."/>
            <person name="Mondo S."/>
            <person name="Nolan M."/>
            <person name="Ohm R."/>
            <person name="Pangilinan J."/>
            <person name="Park H.-J."/>
            <person name="Ramirez L."/>
            <person name="Alfaro M."/>
            <person name="Sun H."/>
            <person name="Tritt A."/>
            <person name="Yoshinaga Y."/>
            <person name="Zwiers L.-H."/>
            <person name="Turgeon B."/>
            <person name="Goodwin S."/>
            <person name="Spatafora J."/>
            <person name="Crous P."/>
            <person name="Grigoriev I."/>
        </authorList>
    </citation>
    <scope>NUCLEOTIDE SEQUENCE</scope>
    <source>
        <strain evidence="2 4">CBS 304.34</strain>
    </source>
</reference>
<evidence type="ECO:0000256" key="1">
    <source>
        <dbReference type="SAM" id="Phobius"/>
    </source>
</evidence>
<feature type="transmembrane region" description="Helical" evidence="1">
    <location>
        <begin position="6"/>
        <end position="26"/>
    </location>
</feature>
<keyword evidence="1" id="KW-0472">Membrane</keyword>
<keyword evidence="1" id="KW-0812">Transmembrane</keyword>
<keyword evidence="1" id="KW-1133">Transmembrane helix</keyword>
<evidence type="ECO:0000313" key="2">
    <source>
        <dbReference type="EMBL" id="KAF2806567.1"/>
    </source>
</evidence>
<feature type="transmembrane region" description="Helical" evidence="1">
    <location>
        <begin position="79"/>
        <end position="101"/>
    </location>
</feature>
<protein>
    <submittedName>
        <fullName evidence="2 4">Uncharacterized protein</fullName>
    </submittedName>
</protein>
<reference evidence="4" key="2">
    <citation type="submission" date="2020-04" db="EMBL/GenBank/DDBJ databases">
        <authorList>
            <consortium name="NCBI Genome Project"/>
        </authorList>
    </citation>
    <scope>NUCLEOTIDE SEQUENCE</scope>
    <source>
        <strain evidence="4">CBS 304.34</strain>
    </source>
</reference>
<dbReference type="Proteomes" id="UP000504636">
    <property type="component" value="Unplaced"/>
</dbReference>
<dbReference type="RefSeq" id="XP_033573531.1">
    <property type="nucleotide sequence ID" value="XM_033729085.1"/>
</dbReference>
<dbReference type="AlphaFoldDB" id="A0A6A6YFC2"/>
<proteinExistence type="predicted"/>
<gene>
    <name evidence="2 4" type="ORF">BDZ99DRAFT_98001</name>
</gene>
<reference evidence="4" key="3">
    <citation type="submission" date="2025-04" db="UniProtKB">
        <authorList>
            <consortium name="RefSeq"/>
        </authorList>
    </citation>
    <scope>IDENTIFICATION</scope>
    <source>
        <strain evidence="4">CBS 304.34</strain>
    </source>
</reference>
<dbReference type="GeneID" id="54469978"/>
<evidence type="ECO:0000313" key="3">
    <source>
        <dbReference type="Proteomes" id="UP000504636"/>
    </source>
</evidence>
<keyword evidence="3" id="KW-1185">Reference proteome</keyword>
<name>A0A6A6YFC2_9PEZI</name>
<evidence type="ECO:0000313" key="4">
    <source>
        <dbReference type="RefSeq" id="XP_033573531.1"/>
    </source>
</evidence>
<dbReference type="EMBL" id="MU003707">
    <property type="protein sequence ID" value="KAF2806567.1"/>
    <property type="molecule type" value="Genomic_DNA"/>
</dbReference>
<accession>A0A6A6YFC2</accession>
<sequence length="140" mass="15383">MANTGWAVRVSYTLGLVLTPHLVVFGRTSLISVRLSYPLSVFFTKDTLCWLAPHVCSSPVVLKPAYLLRSNTLSPLGRIFPLFLLLASSIAYTMFAVRCFFCFQLSSYLCSPQRLAASFGGSCAPLICKFGQRGSVWDSS</sequence>
<organism evidence="2">
    <name type="scientific">Mytilinidion resinicola</name>
    <dbReference type="NCBI Taxonomy" id="574789"/>
    <lineage>
        <taxon>Eukaryota</taxon>
        <taxon>Fungi</taxon>
        <taxon>Dikarya</taxon>
        <taxon>Ascomycota</taxon>
        <taxon>Pezizomycotina</taxon>
        <taxon>Dothideomycetes</taxon>
        <taxon>Pleosporomycetidae</taxon>
        <taxon>Mytilinidiales</taxon>
        <taxon>Mytilinidiaceae</taxon>
        <taxon>Mytilinidion</taxon>
    </lineage>
</organism>